<evidence type="ECO:0000256" key="1">
    <source>
        <dbReference type="SAM" id="Phobius"/>
    </source>
</evidence>
<reference evidence="2 3" key="2">
    <citation type="submission" date="2018-10" db="EMBL/GenBank/DDBJ databases">
        <authorList>
            <consortium name="Pathogen Informatics"/>
        </authorList>
    </citation>
    <scope>NUCLEOTIDE SEQUENCE [LARGE SCALE GENOMIC DNA]</scope>
</reference>
<evidence type="ECO:0000313" key="3">
    <source>
        <dbReference type="Proteomes" id="UP000274131"/>
    </source>
</evidence>
<feature type="transmembrane region" description="Helical" evidence="1">
    <location>
        <begin position="56"/>
        <end position="78"/>
    </location>
</feature>
<evidence type="ECO:0000313" key="2">
    <source>
        <dbReference type="EMBL" id="VDD97175.1"/>
    </source>
</evidence>
<dbReference type="AlphaFoldDB" id="A0A0N4VP31"/>
<evidence type="ECO:0000313" key="4">
    <source>
        <dbReference type="WBParaSite" id="EVEC_0001275401-mRNA-1"/>
    </source>
</evidence>
<keyword evidence="1" id="KW-0812">Transmembrane</keyword>
<sequence length="89" mass="10555">MVRAVKYIRRRVGDRNLHLFLLNMTFADLILTGWAYPNEWMLYFLDRGSVPNPYKYSMHVVAWIALSVSALSLVLLNVDKLIYFLYRLQ</sequence>
<keyword evidence="1" id="KW-1133">Transmembrane helix</keyword>
<reference evidence="4" key="1">
    <citation type="submission" date="2017-02" db="UniProtKB">
        <authorList>
            <consortium name="WormBaseParasite"/>
        </authorList>
    </citation>
    <scope>IDENTIFICATION</scope>
</reference>
<dbReference type="OrthoDB" id="5865902at2759"/>
<dbReference type="InterPro" id="IPR039952">
    <property type="entry name" value="Aex-2"/>
</dbReference>
<accession>A0A0N4VP31</accession>
<feature type="transmembrane region" description="Helical" evidence="1">
    <location>
        <begin position="16"/>
        <end position="36"/>
    </location>
</feature>
<organism evidence="4">
    <name type="scientific">Enterobius vermicularis</name>
    <name type="common">Human pinworm</name>
    <dbReference type="NCBI Taxonomy" id="51028"/>
    <lineage>
        <taxon>Eukaryota</taxon>
        <taxon>Metazoa</taxon>
        <taxon>Ecdysozoa</taxon>
        <taxon>Nematoda</taxon>
        <taxon>Chromadorea</taxon>
        <taxon>Rhabditida</taxon>
        <taxon>Spirurina</taxon>
        <taxon>Oxyuridomorpha</taxon>
        <taxon>Oxyuroidea</taxon>
        <taxon>Oxyuridae</taxon>
        <taxon>Enterobius</taxon>
    </lineage>
</organism>
<dbReference type="WBParaSite" id="EVEC_0001275401-mRNA-1">
    <property type="protein sequence ID" value="EVEC_0001275401-mRNA-1"/>
    <property type="gene ID" value="EVEC_0001275401"/>
</dbReference>
<name>A0A0N4VP31_ENTVE</name>
<keyword evidence="1" id="KW-0472">Membrane</keyword>
<dbReference type="EMBL" id="UXUI01012994">
    <property type="protein sequence ID" value="VDD97175.1"/>
    <property type="molecule type" value="Genomic_DNA"/>
</dbReference>
<keyword evidence="3" id="KW-1185">Reference proteome</keyword>
<proteinExistence type="predicted"/>
<protein>
    <submittedName>
        <fullName evidence="4">G_PROTEIN_RECEP_F1_2 domain-containing protein</fullName>
    </submittedName>
</protein>
<dbReference type="GO" id="GO:0008188">
    <property type="term" value="F:neuropeptide receptor activity"/>
    <property type="evidence" value="ECO:0007669"/>
    <property type="project" value="InterPro"/>
</dbReference>
<dbReference type="PANTHER" id="PTHR21643:SF6">
    <property type="entry name" value="G-PROTEIN COUPLED RECEPTORS FAMILY 1 PROFILE DOMAIN-CONTAINING PROTEIN"/>
    <property type="match status" value="1"/>
</dbReference>
<dbReference type="Proteomes" id="UP000274131">
    <property type="component" value="Unassembled WGS sequence"/>
</dbReference>
<dbReference type="Gene3D" id="1.20.1070.10">
    <property type="entry name" value="Rhodopsin 7-helix transmembrane proteins"/>
    <property type="match status" value="1"/>
</dbReference>
<gene>
    <name evidence="2" type="ORF">EVEC_LOCUS11926</name>
</gene>
<dbReference type="PANTHER" id="PTHR21643">
    <property type="entry name" value="G-PROTEIN COUPLED RECEPTORS FAMILY 1 PROFILE DOMAIN-CONTAINING PROTEIN-RELATED"/>
    <property type="match status" value="1"/>
</dbReference>